<dbReference type="EMBL" id="PYLS01000001">
    <property type="protein sequence ID" value="PST85197.1"/>
    <property type="molecule type" value="Genomic_DNA"/>
</dbReference>
<dbReference type="OrthoDB" id="9802793at2"/>
<dbReference type="SUPFAM" id="SSF51338">
    <property type="entry name" value="Composite domain of metallo-dependent hydrolases"/>
    <property type="match status" value="2"/>
</dbReference>
<organism evidence="3 4">
    <name type="scientific">Pedobacter yulinensis</name>
    <dbReference type="NCBI Taxonomy" id="2126353"/>
    <lineage>
        <taxon>Bacteria</taxon>
        <taxon>Pseudomonadati</taxon>
        <taxon>Bacteroidota</taxon>
        <taxon>Sphingobacteriia</taxon>
        <taxon>Sphingobacteriales</taxon>
        <taxon>Sphingobacteriaceae</taxon>
        <taxon>Pedobacter</taxon>
    </lineage>
</organism>
<dbReference type="GO" id="GO:0016810">
    <property type="term" value="F:hydrolase activity, acting on carbon-nitrogen (but not peptide) bonds"/>
    <property type="evidence" value="ECO:0007669"/>
    <property type="project" value="InterPro"/>
</dbReference>
<proteinExistence type="predicted"/>
<dbReference type="InterPro" id="IPR011059">
    <property type="entry name" value="Metal-dep_hydrolase_composite"/>
</dbReference>
<dbReference type="RefSeq" id="WP_107213707.1">
    <property type="nucleotide sequence ID" value="NZ_KZ686268.1"/>
</dbReference>
<evidence type="ECO:0000259" key="2">
    <source>
        <dbReference type="Pfam" id="PF01979"/>
    </source>
</evidence>
<sequence length="1005" mass="109626">MKKTLLFFLLVFTVSNLVAQETFPVNGSYDIRPRLYAFTNANIVVSSGQTISNGTLLVKGRQITGVGQGISVPKGYTTIDLKGKYIYPSLVDAFSTYGTAEAQREGGGFGSRQSIFVSTKKGPYNWNEAIRPETEVRAIFSSDAKKADELRKAGFGSVNVVNRDGIARGTSAAVSLTGETDNSTFIKDRTAANYSFSKGSSKNDYPTSLMGSIALLRQTYYDAKWYGSQKEEYNISLEEFNKQQTLPQLFEADGWANTLRADKIAKEFGKKYLIKSGGDEYQRIAEVKATGASLIIPIAFPKAYDVEDPAEARNITLAQMKAWEMAPGNPAALEKAGIPFAITAFGLENVRDFWSNLRAAIENGLSEQQALKAITQNPATFLGIADQVGTLEKGKLANFIITSGPLFRKDNIIFENWVQGKKYQVSKMNVSDLKGTYNLNIDGLASAVLRISGTGGGSVATVERSGTDSLKSTASFSRNGDWISISFNSKKSPAGNVRLSGYVTSVNPLAMKGESALPDGTSGKWSATFKEAAKADAIKEEARPQLAQEKLIFPFGAFGYEEAPRQESVLIRNATIWTNEKEGVLKNADILLSGGKIKAVGQNLGAGGAVVIDGTGKHVTAGIIDEHSHIAGTGGINEGAQSSSAEVRIADIINSEDVNIYRQLAGGVTTSHILHGSANPIGGQSQLIKLRWGKNPEELKFAGSDGFIKFALGENVKQSNFGTGARFPVTRMGVEQTYVDGFTRAKEYEKAMKIKGNNVRRDLELDALVEILNNKRFITCHSYVQSEINMLINVADSLGFKINTFTHILEGYKVADKMKAHGIAASTFSDWWAYKYEVAEAIPYNGKIMHNVGITTAFNSDDAEMARRLNQEAGKAVLYGGVPEEDALKFVTLNPARMLHIADRVGSLKPGKDADVVLWSDHPLSIYAKAEKTFVDGIPYWDMSRDEQIRKTQQTERARLIQKMLDSKNKGARTQRPAAEAPRLYNCETLEDYAAELDQATAHQH</sequence>
<dbReference type="Pfam" id="PF01979">
    <property type="entry name" value="Amidohydro_1"/>
    <property type="match status" value="2"/>
</dbReference>
<dbReference type="Gene3D" id="2.30.40.10">
    <property type="entry name" value="Urease, subunit C, domain 1"/>
    <property type="match status" value="2"/>
</dbReference>
<reference evidence="3 4" key="1">
    <citation type="submission" date="2018-03" db="EMBL/GenBank/DDBJ databases">
        <authorList>
            <person name="Keele B.F."/>
        </authorList>
    </citation>
    <scope>NUCLEOTIDE SEQUENCE [LARGE SCALE GENOMIC DNA]</scope>
    <source>
        <strain evidence="3 4">YL28-9</strain>
    </source>
</reference>
<keyword evidence="3" id="KW-0378">Hydrolase</keyword>
<feature type="domain" description="Amidohydrolase-related" evidence="2">
    <location>
        <begin position="352"/>
        <end position="420"/>
    </location>
</feature>
<accession>A0A2T3HS38</accession>
<dbReference type="Gene3D" id="3.20.20.140">
    <property type="entry name" value="Metal-dependent hydrolases"/>
    <property type="match status" value="2"/>
</dbReference>
<dbReference type="InterPro" id="IPR051781">
    <property type="entry name" value="Metallo-dep_Hydrolase"/>
</dbReference>
<dbReference type="SUPFAM" id="SSF51556">
    <property type="entry name" value="Metallo-dependent hydrolases"/>
    <property type="match status" value="2"/>
</dbReference>
<evidence type="ECO:0000313" key="3">
    <source>
        <dbReference type="EMBL" id="PST85197.1"/>
    </source>
</evidence>
<name>A0A2T3HS38_9SPHI</name>
<comment type="caution">
    <text evidence="3">The sequence shown here is derived from an EMBL/GenBank/DDBJ whole genome shotgun (WGS) entry which is preliminary data.</text>
</comment>
<dbReference type="PANTHER" id="PTHR43135">
    <property type="entry name" value="ALPHA-D-RIBOSE 1-METHYLPHOSPHONATE 5-TRIPHOSPHATE DIPHOSPHATASE"/>
    <property type="match status" value="1"/>
</dbReference>
<evidence type="ECO:0000256" key="1">
    <source>
        <dbReference type="SAM" id="SignalP"/>
    </source>
</evidence>
<dbReference type="PANTHER" id="PTHR43135:SF3">
    <property type="entry name" value="ALPHA-D-RIBOSE 1-METHYLPHOSPHONATE 5-TRIPHOSPHATE DIPHOSPHATASE"/>
    <property type="match status" value="1"/>
</dbReference>
<dbReference type="InterPro" id="IPR032466">
    <property type="entry name" value="Metal_Hydrolase"/>
</dbReference>
<protein>
    <submittedName>
        <fullName evidence="3">Amidohydrolase</fullName>
    </submittedName>
</protein>
<dbReference type="Proteomes" id="UP000240912">
    <property type="component" value="Unassembled WGS sequence"/>
</dbReference>
<keyword evidence="4" id="KW-1185">Reference proteome</keyword>
<keyword evidence="1" id="KW-0732">Signal</keyword>
<evidence type="ECO:0000313" key="4">
    <source>
        <dbReference type="Proteomes" id="UP000240912"/>
    </source>
</evidence>
<feature type="chain" id="PRO_5015711617" evidence="1">
    <location>
        <begin position="20"/>
        <end position="1005"/>
    </location>
</feature>
<feature type="domain" description="Amidohydrolase-related" evidence="2">
    <location>
        <begin position="847"/>
        <end position="934"/>
    </location>
</feature>
<dbReference type="InterPro" id="IPR006680">
    <property type="entry name" value="Amidohydro-rel"/>
</dbReference>
<feature type="signal peptide" evidence="1">
    <location>
        <begin position="1"/>
        <end position="19"/>
    </location>
</feature>
<dbReference type="AlphaFoldDB" id="A0A2T3HS38"/>
<gene>
    <name evidence="3" type="ORF">C7T94_03575</name>
</gene>